<dbReference type="PANTHER" id="PTHR33514:SF1">
    <property type="entry name" value="ABC TRANSPORTER PERMEASE"/>
    <property type="match status" value="1"/>
</dbReference>
<dbReference type="GO" id="GO:0005886">
    <property type="term" value="C:plasma membrane"/>
    <property type="evidence" value="ECO:0007669"/>
    <property type="project" value="TreeGrafter"/>
</dbReference>
<dbReference type="CDD" id="cd16914">
    <property type="entry name" value="EcfT"/>
    <property type="match status" value="1"/>
</dbReference>
<dbReference type="OrthoDB" id="8635523at2"/>
<evidence type="ECO:0000313" key="6">
    <source>
        <dbReference type="EMBL" id="SFC17563.1"/>
    </source>
</evidence>
<dbReference type="AlphaFoldDB" id="A0A1I1H7Z7"/>
<evidence type="ECO:0000256" key="4">
    <source>
        <dbReference type="ARBA" id="ARBA00023136"/>
    </source>
</evidence>
<protein>
    <submittedName>
        <fullName evidence="6">Energy-coupling factor transport system permease protein</fullName>
    </submittedName>
</protein>
<feature type="transmembrane region" description="Helical" evidence="5">
    <location>
        <begin position="242"/>
        <end position="264"/>
    </location>
</feature>
<evidence type="ECO:0000313" key="7">
    <source>
        <dbReference type="Proteomes" id="UP000199376"/>
    </source>
</evidence>
<dbReference type="STRING" id="283737.SAMN05660453_1222"/>
<dbReference type="EMBL" id="FOLI01000007">
    <property type="protein sequence ID" value="SFC17563.1"/>
    <property type="molecule type" value="Genomic_DNA"/>
</dbReference>
<keyword evidence="3 5" id="KW-1133">Transmembrane helix</keyword>
<evidence type="ECO:0000256" key="2">
    <source>
        <dbReference type="ARBA" id="ARBA00022692"/>
    </source>
</evidence>
<dbReference type="Pfam" id="PF02361">
    <property type="entry name" value="CbiQ"/>
    <property type="match status" value="1"/>
</dbReference>
<dbReference type="RefSeq" id="WP_091503030.1">
    <property type="nucleotide sequence ID" value="NZ_FOLI01000007.1"/>
</dbReference>
<evidence type="ECO:0000256" key="3">
    <source>
        <dbReference type="ARBA" id="ARBA00022989"/>
    </source>
</evidence>
<feature type="transmembrane region" description="Helical" evidence="5">
    <location>
        <begin position="112"/>
        <end position="134"/>
    </location>
</feature>
<gene>
    <name evidence="6" type="ORF">SAMN05660453_1222</name>
</gene>
<comment type="subcellular location">
    <subcellularLocation>
        <location evidence="1">Membrane</location>
        <topology evidence="1">Multi-pass membrane protein</topology>
    </subcellularLocation>
</comment>
<dbReference type="PANTHER" id="PTHR33514">
    <property type="entry name" value="PROTEIN ABCI12, CHLOROPLASTIC"/>
    <property type="match status" value="1"/>
</dbReference>
<accession>A0A1I1H7Z7</accession>
<evidence type="ECO:0000256" key="5">
    <source>
        <dbReference type="SAM" id="Phobius"/>
    </source>
</evidence>
<dbReference type="Proteomes" id="UP000199376">
    <property type="component" value="Unassembled WGS sequence"/>
</dbReference>
<keyword evidence="7" id="KW-1185">Reference proteome</keyword>
<feature type="transmembrane region" description="Helical" evidence="5">
    <location>
        <begin position="65"/>
        <end position="85"/>
    </location>
</feature>
<name>A0A1I1H7Z7_9LACO</name>
<keyword evidence="4 5" id="KW-0472">Membrane</keyword>
<feature type="transmembrane region" description="Helical" evidence="5">
    <location>
        <begin position="23"/>
        <end position="53"/>
    </location>
</feature>
<proteinExistence type="predicted"/>
<evidence type="ECO:0000256" key="1">
    <source>
        <dbReference type="ARBA" id="ARBA00004141"/>
    </source>
</evidence>
<sequence>MNDFLGYQERDSFIHKMNGTSKLIVFILLTVAGILSFDMRFLVGLTVFAGLVLYLSKISWQSIRILVYLTVLFAVLNLLLIYVFAPQYGVELYHSKTVLLGSGYYALTSQQIFYELLVLLKYCFSVPLSLAFLLTTQPSQLAAGLNKVGVSYKVAYAFSLTLRYLPTIQSEFQTTRKVQEARGFALGKKASLGKKLVASTRLLLALAFSTLEKVETISEAMALRRFGKKKKRTWYYAQSWHLADWVGLLLGIALLILAIVLVSVDDGRFWNPFA</sequence>
<dbReference type="InterPro" id="IPR003339">
    <property type="entry name" value="ABC/ECF_trnsptr_transmembrane"/>
</dbReference>
<reference evidence="7" key="1">
    <citation type="submission" date="2016-10" db="EMBL/GenBank/DDBJ databases">
        <authorList>
            <person name="Varghese N."/>
            <person name="Submissions S."/>
        </authorList>
    </citation>
    <scope>NUCLEOTIDE SEQUENCE [LARGE SCALE GENOMIC DNA]</scope>
    <source>
        <strain evidence="7">DSM 19113</strain>
    </source>
</reference>
<organism evidence="6 7">
    <name type="scientific">Fructobacillus durionis</name>
    <dbReference type="NCBI Taxonomy" id="283737"/>
    <lineage>
        <taxon>Bacteria</taxon>
        <taxon>Bacillati</taxon>
        <taxon>Bacillota</taxon>
        <taxon>Bacilli</taxon>
        <taxon>Lactobacillales</taxon>
        <taxon>Lactobacillaceae</taxon>
        <taxon>Fructobacillus</taxon>
    </lineage>
</organism>
<keyword evidence="2 5" id="KW-0812">Transmembrane</keyword>